<dbReference type="Pfam" id="PF02179">
    <property type="entry name" value="BAG"/>
    <property type="match status" value="1"/>
</dbReference>
<dbReference type="OrthoDB" id="333905at2759"/>
<keyword evidence="4" id="KW-1185">Reference proteome</keyword>
<dbReference type="PROSITE" id="PS51035">
    <property type="entry name" value="BAG"/>
    <property type="match status" value="1"/>
</dbReference>
<reference evidence="3" key="1">
    <citation type="submission" date="2022-12" db="EMBL/GenBank/DDBJ databases">
        <title>Genome assemblies of Blomia tropicalis.</title>
        <authorList>
            <person name="Cui Y."/>
        </authorList>
    </citation>
    <scope>NUCLEOTIDE SEQUENCE</scope>
    <source>
        <tissue evidence="3">Adult mites</tissue>
    </source>
</reference>
<feature type="compositionally biased region" description="Basic and acidic residues" evidence="1">
    <location>
        <begin position="511"/>
        <end position="533"/>
    </location>
</feature>
<dbReference type="InterPro" id="IPR036533">
    <property type="entry name" value="BAG_dom_sf"/>
</dbReference>
<sequence length="553" mass="61743">MSNPARESFRQFNNLDSQARLEEFQKRFDRLKNEFHNPQRQMFDSMNRPSMFGNQPPWSGDTENNEKPSSTNGHVPLEKTIPIQVHHVHSRSEPVDSGFHGNQNVPIDSVRDRIHQFMPENSYFQHKFPRSFASTDASKEAHAPEARVHHIPIHVETRNNSTIPLTKQSMSTGQQQQQPQPTIYTSQASQPINPQSQSRPTRVIEVPIQITKSSSSPDTSKRSDNVCQSQSVANVNAAENSNNNNNVPINTTITSNLNESASDPLIADPNTVYAMGYESLSNEKPTISNVTETVQKKETPFDFVKEVLDDLANYESQVNEFNGNDANDKGYRYLDEMLTLCILRLDCINIDGNDELRKYRKSAINDVNRVAALLETKVSKSNNESEQQQPKSQDVESQSVGGSSSIALPLNESDAVNKEQTDTNMNNDEKSTPSSAPLDKKETKKLEKAKAKKEKEEKAKVKKESGEKGEGRRIILFRSKKNKAKDDANGGTENNDNRTTPANDTTTTTIDLDRNNNDLKDDASQSTSDHTEVDSTSTSSNSTTTLKGKETAV</sequence>
<dbReference type="EMBL" id="JAPWDV010000002">
    <property type="protein sequence ID" value="KAJ6219029.1"/>
    <property type="molecule type" value="Genomic_DNA"/>
</dbReference>
<comment type="caution">
    <text evidence="3">The sequence shown here is derived from an EMBL/GenBank/DDBJ whole genome shotgun (WGS) entry which is preliminary data.</text>
</comment>
<evidence type="ECO:0000256" key="1">
    <source>
        <dbReference type="SAM" id="MobiDB-lite"/>
    </source>
</evidence>
<accession>A0A9Q0M517</accession>
<dbReference type="Gene3D" id="1.20.58.120">
    <property type="entry name" value="BAG domain"/>
    <property type="match status" value="1"/>
</dbReference>
<protein>
    <recommendedName>
        <fullName evidence="2">BAG domain-containing protein</fullName>
    </recommendedName>
</protein>
<dbReference type="GO" id="GO:0051087">
    <property type="term" value="F:protein-folding chaperone binding"/>
    <property type="evidence" value="ECO:0007669"/>
    <property type="project" value="InterPro"/>
</dbReference>
<feature type="region of interest" description="Disordered" evidence="1">
    <location>
        <begin position="165"/>
        <end position="202"/>
    </location>
</feature>
<feature type="region of interest" description="Disordered" evidence="1">
    <location>
        <begin position="378"/>
        <end position="553"/>
    </location>
</feature>
<feature type="compositionally biased region" description="Basic and acidic residues" evidence="1">
    <location>
        <begin position="415"/>
        <end position="431"/>
    </location>
</feature>
<evidence type="ECO:0000259" key="2">
    <source>
        <dbReference type="PROSITE" id="PS51035"/>
    </source>
</evidence>
<evidence type="ECO:0000313" key="4">
    <source>
        <dbReference type="Proteomes" id="UP001142055"/>
    </source>
</evidence>
<feature type="compositionally biased region" description="Polar residues" evidence="1">
    <location>
        <begin position="182"/>
        <end position="200"/>
    </location>
</feature>
<feature type="compositionally biased region" description="Polar residues" evidence="1">
    <location>
        <begin position="39"/>
        <end position="57"/>
    </location>
</feature>
<feature type="compositionally biased region" description="Polar residues" evidence="1">
    <location>
        <begin position="379"/>
        <end position="406"/>
    </location>
</feature>
<feature type="compositionally biased region" description="Low complexity" evidence="1">
    <location>
        <begin position="535"/>
        <end position="545"/>
    </location>
</feature>
<gene>
    <name evidence="3" type="ORF">RDWZM_004841</name>
</gene>
<organism evidence="3 4">
    <name type="scientific">Blomia tropicalis</name>
    <name type="common">Mite</name>
    <dbReference type="NCBI Taxonomy" id="40697"/>
    <lineage>
        <taxon>Eukaryota</taxon>
        <taxon>Metazoa</taxon>
        <taxon>Ecdysozoa</taxon>
        <taxon>Arthropoda</taxon>
        <taxon>Chelicerata</taxon>
        <taxon>Arachnida</taxon>
        <taxon>Acari</taxon>
        <taxon>Acariformes</taxon>
        <taxon>Sarcoptiformes</taxon>
        <taxon>Astigmata</taxon>
        <taxon>Glycyphagoidea</taxon>
        <taxon>Echimyopodidae</taxon>
        <taxon>Blomia</taxon>
    </lineage>
</organism>
<dbReference type="SUPFAM" id="SSF63491">
    <property type="entry name" value="BAG domain"/>
    <property type="match status" value="1"/>
</dbReference>
<feature type="region of interest" description="Disordered" evidence="1">
    <location>
        <begin position="39"/>
        <end position="72"/>
    </location>
</feature>
<feature type="compositionally biased region" description="Low complexity" evidence="1">
    <location>
        <begin position="497"/>
        <end position="510"/>
    </location>
</feature>
<name>A0A9Q0M517_BLOTA</name>
<evidence type="ECO:0000313" key="3">
    <source>
        <dbReference type="EMBL" id="KAJ6219029.1"/>
    </source>
</evidence>
<feature type="domain" description="BAG" evidence="2">
    <location>
        <begin position="304"/>
        <end position="378"/>
    </location>
</feature>
<dbReference type="InterPro" id="IPR003103">
    <property type="entry name" value="BAG_domain"/>
</dbReference>
<dbReference type="Proteomes" id="UP001142055">
    <property type="component" value="Chromosome 2"/>
</dbReference>
<proteinExistence type="predicted"/>
<dbReference type="AlphaFoldDB" id="A0A9Q0M517"/>
<feature type="compositionally biased region" description="Basic and acidic residues" evidence="1">
    <location>
        <begin position="438"/>
        <end position="473"/>
    </location>
</feature>